<sequence length="336" mass="38780">MENPRIVHRPHAKSDEEMINALSREYPLWDLLTSIFASGIPEYEPLLVIADNDAFTVLDGNRRLAAMKILNDHVTYEKFLPYNILRFSRSNAIAKINEVPVLIASASDTNLWRSRLIRHAHLPVPWTSFARACFVQHIENTQGITTEHIGHLIGLERKDVDRLMDPIRLITFIEDRGVWKRSDVVGTRLYYSFLIKALSRSNILRHIGWDRKKSMKLINVLNTIELFTWLFGSRTKEKNTIIVEPDSDLDKLNIVLDSESALKALRSSNNLEEAYIYAIESRFALRRKLIQIDETIRSLIAESNEVPYPEPHVKTIAKSIRNTADILVRELENKSE</sequence>
<evidence type="ECO:0008006" key="3">
    <source>
        <dbReference type="Google" id="ProtNLM"/>
    </source>
</evidence>
<proteinExistence type="predicted"/>
<dbReference type="EMBL" id="JACOIK010000003">
    <property type="protein sequence ID" value="MBD1432349.1"/>
    <property type="molecule type" value="Genomic_DNA"/>
</dbReference>
<evidence type="ECO:0000313" key="1">
    <source>
        <dbReference type="EMBL" id="MBD1432349.1"/>
    </source>
</evidence>
<evidence type="ECO:0000313" key="2">
    <source>
        <dbReference type="Proteomes" id="UP000602759"/>
    </source>
</evidence>
<comment type="caution">
    <text evidence="1">The sequence shown here is derived from an EMBL/GenBank/DDBJ whole genome shotgun (WGS) entry which is preliminary data.</text>
</comment>
<dbReference type="InterPro" id="IPR036086">
    <property type="entry name" value="ParB/Sulfiredoxin_sf"/>
</dbReference>
<organism evidence="1 2">
    <name type="scientific">Sphingobacterium micropteri</name>
    <dbReference type="NCBI Taxonomy" id="2763501"/>
    <lineage>
        <taxon>Bacteria</taxon>
        <taxon>Pseudomonadati</taxon>
        <taxon>Bacteroidota</taxon>
        <taxon>Sphingobacteriia</taxon>
        <taxon>Sphingobacteriales</taxon>
        <taxon>Sphingobacteriaceae</taxon>
        <taxon>Sphingobacterium</taxon>
    </lineage>
</organism>
<dbReference type="CDD" id="cd16387">
    <property type="entry name" value="ParB_N_Srx"/>
    <property type="match status" value="1"/>
</dbReference>
<name>A0ABR7YM63_9SPHI</name>
<dbReference type="Proteomes" id="UP000602759">
    <property type="component" value="Unassembled WGS sequence"/>
</dbReference>
<gene>
    <name evidence="1" type="ORF">H8B06_05895</name>
</gene>
<dbReference type="SUPFAM" id="SSF110849">
    <property type="entry name" value="ParB/Sulfiredoxin"/>
    <property type="match status" value="1"/>
</dbReference>
<accession>A0ABR7YM63</accession>
<reference evidence="1 2" key="1">
    <citation type="submission" date="2020-08" db="EMBL/GenBank/DDBJ databases">
        <title>Sphingobacterium sp. DN00404 isolated from aquaculture water.</title>
        <authorList>
            <person name="Zhang M."/>
        </authorList>
    </citation>
    <scope>NUCLEOTIDE SEQUENCE [LARGE SCALE GENOMIC DNA]</scope>
    <source>
        <strain evidence="1 2">DN00404</strain>
    </source>
</reference>
<keyword evidence="2" id="KW-1185">Reference proteome</keyword>
<protein>
    <recommendedName>
        <fullName evidence="3">ParB/Sulfiredoxin domain-containing protein</fullName>
    </recommendedName>
</protein>